<keyword evidence="6" id="KW-1185">Reference proteome</keyword>
<evidence type="ECO:0000313" key="5">
    <source>
        <dbReference type="EMBL" id="UVW35303.1"/>
    </source>
</evidence>
<proteinExistence type="predicted"/>
<dbReference type="SUPFAM" id="SSF53187">
    <property type="entry name" value="Zn-dependent exopeptidases"/>
    <property type="match status" value="1"/>
</dbReference>
<organism evidence="5 6">
    <name type="scientific">SAR92 clade bacterium H455</name>
    <dbReference type="NCBI Taxonomy" id="2974818"/>
    <lineage>
        <taxon>Bacteria</taxon>
        <taxon>Pseudomonadati</taxon>
        <taxon>Pseudomonadota</taxon>
        <taxon>Gammaproteobacteria</taxon>
        <taxon>Cellvibrionales</taxon>
        <taxon>Porticoccaceae</taxon>
        <taxon>SAR92 clade</taxon>
    </lineage>
</organism>
<name>A0ABY5TN77_9GAMM</name>
<keyword evidence="2 5" id="KW-0378">Hydrolase</keyword>
<keyword evidence="3" id="KW-0170">Cobalt</keyword>
<dbReference type="InterPro" id="IPR010169">
    <property type="entry name" value="AcOrn-deacetyl"/>
</dbReference>
<dbReference type="InterPro" id="IPR036264">
    <property type="entry name" value="Bact_exopeptidase_dim_dom"/>
</dbReference>
<dbReference type="Gene3D" id="3.30.70.360">
    <property type="match status" value="1"/>
</dbReference>
<dbReference type="CDD" id="cd03894">
    <property type="entry name" value="M20_ArgE"/>
    <property type="match status" value="1"/>
</dbReference>
<dbReference type="InterPro" id="IPR050072">
    <property type="entry name" value="Peptidase_M20A"/>
</dbReference>
<dbReference type="Proteomes" id="UP001059934">
    <property type="component" value="Chromosome"/>
</dbReference>
<evidence type="ECO:0000256" key="2">
    <source>
        <dbReference type="ARBA" id="ARBA00022801"/>
    </source>
</evidence>
<evidence type="ECO:0000256" key="1">
    <source>
        <dbReference type="ARBA" id="ARBA00022723"/>
    </source>
</evidence>
<evidence type="ECO:0000259" key="4">
    <source>
        <dbReference type="Pfam" id="PF07687"/>
    </source>
</evidence>
<dbReference type="InterPro" id="IPR011650">
    <property type="entry name" value="Peptidase_M20_dimer"/>
</dbReference>
<keyword evidence="1" id="KW-0479">Metal-binding</keyword>
<dbReference type="SUPFAM" id="SSF55031">
    <property type="entry name" value="Bacterial exopeptidase dimerisation domain"/>
    <property type="match status" value="1"/>
</dbReference>
<dbReference type="EMBL" id="CP103416">
    <property type="protein sequence ID" value="UVW35303.1"/>
    <property type="molecule type" value="Genomic_DNA"/>
</dbReference>
<sequence length="373" mass="40258">MELTDLLARIIRSNSISSINPAIDQGNREVIDLLANTLAELGFTTEIMDLGNNKANLIATFGSGPGGLVLAGHTDTVPCDESLWDSSPFALTERDNRWYGLGSCDMKGFFPLAIEAFKSLPVKDLKQPLIILATADEESSMGGAKALVEAGAPIARSAVIGEPTNMRPVKMHKGIMIEKLTVTGRSGHSSNPELGNNAMESMQRILGQLMAMRDRMKAQKHAGFLIDHPTLNLGCIQGGDNANRICGHCFLAFEIRPLPGMDLNQLQTDLERQIAITAEADNMGWSLEKLIVPPFTSGDQSKIVALCEKLTGHAAESVAFATEAPYLQQLGMDVVVLGPGDIDVAHQPNEFLPLDRVQPTINFLSQLIGRCCL</sequence>
<feature type="domain" description="Peptidase M20 dimerisation" evidence="4">
    <location>
        <begin position="172"/>
        <end position="276"/>
    </location>
</feature>
<dbReference type="NCBIfam" id="TIGR01892">
    <property type="entry name" value="AcOrn-deacetyl"/>
    <property type="match status" value="1"/>
</dbReference>
<evidence type="ECO:0000256" key="3">
    <source>
        <dbReference type="ARBA" id="ARBA00023285"/>
    </source>
</evidence>
<evidence type="ECO:0000313" key="6">
    <source>
        <dbReference type="Proteomes" id="UP001059934"/>
    </source>
</evidence>
<accession>A0ABY5TN77</accession>
<reference evidence="5" key="1">
    <citation type="submission" date="2022-08" db="EMBL/GenBank/DDBJ databases">
        <title>Catabolic pathway analysis in culturable SAR92 clade bacteria reveals their overlooked roles in DMSP degradation in coastal seas.</title>
        <authorList>
            <person name="He X."/>
            <person name="Zhang X."/>
            <person name="Zhang Y."/>
        </authorList>
    </citation>
    <scope>NUCLEOTIDE SEQUENCE</scope>
    <source>
        <strain evidence="5">H455</strain>
    </source>
</reference>
<dbReference type="PANTHER" id="PTHR43808">
    <property type="entry name" value="ACETYLORNITHINE DEACETYLASE"/>
    <property type="match status" value="1"/>
</dbReference>
<dbReference type="NCBIfam" id="NF003474">
    <property type="entry name" value="PRK05111.1"/>
    <property type="match status" value="1"/>
</dbReference>
<dbReference type="Gene3D" id="3.40.630.10">
    <property type="entry name" value="Zn peptidases"/>
    <property type="match status" value="1"/>
</dbReference>
<dbReference type="PANTHER" id="PTHR43808:SF1">
    <property type="entry name" value="ACETYLORNITHINE DEACETYLASE"/>
    <property type="match status" value="1"/>
</dbReference>
<dbReference type="Pfam" id="PF07687">
    <property type="entry name" value="M20_dimer"/>
    <property type="match status" value="1"/>
</dbReference>
<dbReference type="EC" id="3.5.1.16" evidence="5"/>
<protein>
    <submittedName>
        <fullName evidence="5">Acetylornithine deacetylase</fullName>
        <ecNumber evidence="5">3.5.1.16</ecNumber>
    </submittedName>
</protein>
<dbReference type="GO" id="GO:0008777">
    <property type="term" value="F:acetylornithine deacetylase activity"/>
    <property type="evidence" value="ECO:0007669"/>
    <property type="project" value="UniProtKB-EC"/>
</dbReference>
<dbReference type="Pfam" id="PF01546">
    <property type="entry name" value="Peptidase_M20"/>
    <property type="match status" value="1"/>
</dbReference>
<gene>
    <name evidence="5" type="primary">argE</name>
    <name evidence="5" type="ORF">NYF23_01535</name>
</gene>
<dbReference type="InterPro" id="IPR002933">
    <property type="entry name" value="Peptidase_M20"/>
</dbReference>